<accession>A0A2H9N682</accession>
<dbReference type="GO" id="GO:0045547">
    <property type="term" value="F:ditrans,polycis-polyprenyl diphosphate synthase [(2E,6E)-farnesyl diphosphate specific] activity"/>
    <property type="evidence" value="ECO:0007669"/>
    <property type="project" value="TreeGrafter"/>
</dbReference>
<dbReference type="NCBIfam" id="TIGR00055">
    <property type="entry name" value="uppS"/>
    <property type="match status" value="1"/>
</dbReference>
<evidence type="ECO:0000256" key="1">
    <source>
        <dbReference type="ARBA" id="ARBA00022679"/>
    </source>
</evidence>
<dbReference type="Proteomes" id="UP000236842">
    <property type="component" value="Unassembled WGS sequence"/>
</dbReference>
<comment type="caution">
    <text evidence="2">Lacks conserved residue(s) required for the propagation of feature annotation.</text>
</comment>
<dbReference type="HAMAP" id="MF_01139">
    <property type="entry name" value="ISPT"/>
    <property type="match status" value="1"/>
</dbReference>
<dbReference type="CDD" id="cd00475">
    <property type="entry name" value="Cis_IPPS"/>
    <property type="match status" value="1"/>
</dbReference>
<comment type="cofactor">
    <cofactor evidence="2">
        <name>Mg(2+)</name>
        <dbReference type="ChEBI" id="CHEBI:18420"/>
    </cofactor>
    <text evidence="2">Binds 2 magnesium ions per subunit.</text>
</comment>
<keyword evidence="2" id="KW-0479">Metal-binding</keyword>
<comment type="function">
    <text evidence="2">Catalyzes the condensation of isopentenyl diphosphate (IPP) with allylic pyrophosphates generating different type of terpenoids.</text>
</comment>
<feature type="binding site" evidence="2">
    <location>
        <position position="21"/>
    </location>
    <ligand>
        <name>Mg(2+)</name>
        <dbReference type="ChEBI" id="CHEBI:18420"/>
    </ligand>
</feature>
<keyword evidence="1 2" id="KW-0808">Transferase</keyword>
<evidence type="ECO:0000256" key="2">
    <source>
        <dbReference type="HAMAP-Rule" id="MF_01139"/>
    </source>
</evidence>
<dbReference type="PANTHER" id="PTHR10291">
    <property type="entry name" value="DEHYDRODOLICHYL DIPHOSPHATE SYNTHASE FAMILY MEMBER"/>
    <property type="match status" value="1"/>
</dbReference>
<feature type="active site" description="Proton acceptor" evidence="2">
    <location>
        <position position="69"/>
    </location>
</feature>
<dbReference type="InterPro" id="IPR018520">
    <property type="entry name" value="UPP_synth-like_CS"/>
</dbReference>
<dbReference type="InterPro" id="IPR036424">
    <property type="entry name" value="UPP_synth-like_sf"/>
</dbReference>
<name>A0A2H9N682_9BACT</name>
<gene>
    <name evidence="3" type="primary">uppS</name>
    <name evidence="3" type="ORF">COZ64_00040</name>
</gene>
<dbReference type="Gene3D" id="3.40.1180.10">
    <property type="entry name" value="Decaprenyl diphosphate synthase-like"/>
    <property type="match status" value="1"/>
</dbReference>
<evidence type="ECO:0000313" key="3">
    <source>
        <dbReference type="EMBL" id="PIX29405.1"/>
    </source>
</evidence>
<comment type="similarity">
    <text evidence="2">Belongs to the UPP synthase family.</text>
</comment>
<feature type="binding site" evidence="2">
    <location>
        <position position="73"/>
    </location>
    <ligand>
        <name>substrate</name>
    </ligand>
</feature>
<protein>
    <recommendedName>
        <fullName evidence="2">Isoprenyl transferase</fullName>
        <ecNumber evidence="2">2.5.1.-</ecNumber>
    </recommendedName>
</protein>
<comment type="subunit">
    <text evidence="2">Homodimer.</text>
</comment>
<proteinExistence type="inferred from homology"/>
<dbReference type="GO" id="GO:0000287">
    <property type="term" value="F:magnesium ion binding"/>
    <property type="evidence" value="ECO:0007669"/>
    <property type="project" value="UniProtKB-UniRule"/>
</dbReference>
<feature type="binding site" evidence="2">
    <location>
        <begin position="66"/>
        <end position="68"/>
    </location>
    <ligand>
        <name>substrate</name>
    </ligand>
</feature>
<keyword evidence="2" id="KW-0460">Magnesium</keyword>
<reference evidence="4" key="1">
    <citation type="submission" date="2017-09" db="EMBL/GenBank/DDBJ databases">
        <title>Depth-based differentiation of microbial function through sediment-hosted aquifers and enrichment of novel symbionts in the deep terrestrial subsurface.</title>
        <authorList>
            <person name="Probst A.J."/>
            <person name="Ladd B."/>
            <person name="Jarett J.K."/>
            <person name="Geller-Mcgrath D.E."/>
            <person name="Sieber C.M.K."/>
            <person name="Emerson J.B."/>
            <person name="Anantharaman K."/>
            <person name="Thomas B.C."/>
            <person name="Malmstrom R."/>
            <person name="Stieglmeier M."/>
            <person name="Klingl A."/>
            <person name="Woyke T."/>
            <person name="Ryan C.M."/>
            <person name="Banfield J.F."/>
        </authorList>
    </citation>
    <scope>NUCLEOTIDE SEQUENCE [LARGE SCALE GENOMIC DNA]</scope>
</reference>
<feature type="binding site" evidence="2">
    <location>
        <begin position="22"/>
        <end position="25"/>
    </location>
    <ligand>
        <name>substrate</name>
    </ligand>
</feature>
<dbReference type="PROSITE" id="PS01066">
    <property type="entry name" value="UPP_SYNTHASE"/>
    <property type="match status" value="1"/>
</dbReference>
<feature type="active site" evidence="2">
    <location>
        <position position="21"/>
    </location>
</feature>
<organism evidence="3 4">
    <name type="scientific">Candidatus Brennerbacteria bacterium CG_4_8_14_3_um_filter_43_14</name>
    <dbReference type="NCBI Taxonomy" id="1974521"/>
    <lineage>
        <taxon>Bacteria</taxon>
        <taxon>Candidatus Brenneribacteriota</taxon>
    </lineage>
</organism>
<feature type="binding site" evidence="2">
    <location>
        <begin position="190"/>
        <end position="192"/>
    </location>
    <ligand>
        <name>substrate</name>
    </ligand>
</feature>
<evidence type="ECO:0000313" key="4">
    <source>
        <dbReference type="Proteomes" id="UP000236842"/>
    </source>
</evidence>
<dbReference type="Pfam" id="PF01255">
    <property type="entry name" value="Prenyltransf"/>
    <property type="match status" value="1"/>
</dbReference>
<feature type="binding site" evidence="2">
    <location>
        <position position="38"/>
    </location>
    <ligand>
        <name>substrate</name>
    </ligand>
</feature>
<feature type="binding site" evidence="2">
    <location>
        <position position="184"/>
    </location>
    <ligand>
        <name>substrate</name>
    </ligand>
</feature>
<dbReference type="SUPFAM" id="SSF64005">
    <property type="entry name" value="Undecaprenyl diphosphate synthase"/>
    <property type="match status" value="1"/>
</dbReference>
<comment type="caution">
    <text evidence="3">The sequence shown here is derived from an EMBL/GenBank/DDBJ whole genome shotgun (WGS) entry which is preliminary data.</text>
</comment>
<dbReference type="InterPro" id="IPR001441">
    <property type="entry name" value="UPP_synth-like"/>
</dbReference>
<dbReference type="GO" id="GO:0016094">
    <property type="term" value="P:polyprenol biosynthetic process"/>
    <property type="evidence" value="ECO:0007669"/>
    <property type="project" value="TreeGrafter"/>
</dbReference>
<dbReference type="PANTHER" id="PTHR10291:SF0">
    <property type="entry name" value="DEHYDRODOLICHYL DIPHOSPHATE SYNTHASE 2"/>
    <property type="match status" value="1"/>
</dbReference>
<dbReference type="AlphaFoldDB" id="A0A2H9N682"/>
<sequence>MKKEIAHMQSGMPRHIAFLIDGNRRWAKKRGKPGYRGHYEGAKRVYELIQVCAKQRIPHLTFWGLSTENFRERAHMELRSIFSLNKKAIELLYALNRKKWNLRFRVIGNMKRLPGDLQKMLKTCERKTKKNTGTTVIAAINYGGRNELVRVMKKMIKSGNPVSEKNFAACLDTAGIPDPDLIIRTGGRNRLSGFMPWQSVYSELYFTDTLWPDFSEQELDKAIAWFRTIQRNFGK</sequence>
<feature type="binding site" evidence="2">
    <location>
        <position position="26"/>
    </location>
    <ligand>
        <name>substrate</name>
    </ligand>
</feature>
<feature type="binding site" evidence="2">
    <location>
        <position position="203"/>
    </location>
    <ligand>
        <name>Mg(2+)</name>
        <dbReference type="ChEBI" id="CHEBI:18420"/>
    </ligand>
</feature>
<dbReference type="EC" id="2.5.1.-" evidence="2"/>
<dbReference type="EMBL" id="PFIJ01000001">
    <property type="protein sequence ID" value="PIX29405.1"/>
    <property type="molecule type" value="Genomic_DNA"/>
</dbReference>
<feature type="binding site" evidence="2">
    <location>
        <position position="70"/>
    </location>
    <ligand>
        <name>substrate</name>
    </ligand>
</feature>